<gene>
    <name evidence="2" type="ORF">TorRG33x02_111610</name>
</gene>
<dbReference type="OrthoDB" id="1955969at2759"/>
<keyword evidence="3" id="KW-1185">Reference proteome</keyword>
<proteinExistence type="predicted"/>
<dbReference type="EMBL" id="JXTC01000061">
    <property type="protein sequence ID" value="PON92882.1"/>
    <property type="molecule type" value="Genomic_DNA"/>
</dbReference>
<accession>A0A2P5F511</accession>
<organism evidence="2 3">
    <name type="scientific">Trema orientale</name>
    <name type="common">Charcoal tree</name>
    <name type="synonym">Celtis orientalis</name>
    <dbReference type="NCBI Taxonomy" id="63057"/>
    <lineage>
        <taxon>Eukaryota</taxon>
        <taxon>Viridiplantae</taxon>
        <taxon>Streptophyta</taxon>
        <taxon>Embryophyta</taxon>
        <taxon>Tracheophyta</taxon>
        <taxon>Spermatophyta</taxon>
        <taxon>Magnoliopsida</taxon>
        <taxon>eudicotyledons</taxon>
        <taxon>Gunneridae</taxon>
        <taxon>Pentapetalae</taxon>
        <taxon>rosids</taxon>
        <taxon>fabids</taxon>
        <taxon>Rosales</taxon>
        <taxon>Cannabaceae</taxon>
        <taxon>Trema</taxon>
    </lineage>
</organism>
<dbReference type="Proteomes" id="UP000237000">
    <property type="component" value="Unassembled WGS sequence"/>
</dbReference>
<reference evidence="3" key="1">
    <citation type="submission" date="2016-06" db="EMBL/GenBank/DDBJ databases">
        <title>Parallel loss of symbiosis genes in relatives of nitrogen-fixing non-legume Parasponia.</title>
        <authorList>
            <person name="Van Velzen R."/>
            <person name="Holmer R."/>
            <person name="Bu F."/>
            <person name="Rutten L."/>
            <person name="Van Zeijl A."/>
            <person name="Liu W."/>
            <person name="Santuari L."/>
            <person name="Cao Q."/>
            <person name="Sharma T."/>
            <person name="Shen D."/>
            <person name="Roswanjaya Y."/>
            <person name="Wardhani T."/>
            <person name="Kalhor M.S."/>
            <person name="Jansen J."/>
            <person name="Van den Hoogen J."/>
            <person name="Gungor B."/>
            <person name="Hartog M."/>
            <person name="Hontelez J."/>
            <person name="Verver J."/>
            <person name="Yang W.-C."/>
            <person name="Schijlen E."/>
            <person name="Repin R."/>
            <person name="Schilthuizen M."/>
            <person name="Schranz E."/>
            <person name="Heidstra R."/>
            <person name="Miyata K."/>
            <person name="Fedorova E."/>
            <person name="Kohlen W."/>
            <person name="Bisseling T."/>
            <person name="Smit S."/>
            <person name="Geurts R."/>
        </authorList>
    </citation>
    <scope>NUCLEOTIDE SEQUENCE [LARGE SCALE GENOMIC DNA]</scope>
    <source>
        <strain evidence="3">cv. RG33-2</strain>
    </source>
</reference>
<feature type="region of interest" description="Disordered" evidence="1">
    <location>
        <begin position="88"/>
        <end position="109"/>
    </location>
</feature>
<evidence type="ECO:0000256" key="1">
    <source>
        <dbReference type="SAM" id="MobiDB-lite"/>
    </source>
</evidence>
<protein>
    <submittedName>
        <fullName evidence="2">Uncharacterized protein</fullName>
    </submittedName>
</protein>
<comment type="caution">
    <text evidence="2">The sequence shown here is derived from an EMBL/GenBank/DDBJ whole genome shotgun (WGS) entry which is preliminary data.</text>
</comment>
<name>A0A2P5F511_TREOI</name>
<dbReference type="InParanoid" id="A0A2P5F511"/>
<feature type="compositionally biased region" description="Pro residues" evidence="1">
    <location>
        <begin position="98"/>
        <end position="109"/>
    </location>
</feature>
<dbReference type="AlphaFoldDB" id="A0A2P5F511"/>
<evidence type="ECO:0000313" key="2">
    <source>
        <dbReference type="EMBL" id="PON92882.1"/>
    </source>
</evidence>
<evidence type="ECO:0000313" key="3">
    <source>
        <dbReference type="Proteomes" id="UP000237000"/>
    </source>
</evidence>
<sequence>MAPGEAGWRRVTLVTVPVPLMMQTPRWRRRAKVATLSTMSQPSAISMTWVRRALALSRVMMMGGFGLFLDPAGLPLGRLDIILSWSSPEPETRSLPPEWSPPLPSSSSPPPPRSLFGALVRLLMLLPVCSSSELCCCCCWNCC</sequence>